<accession>A0A2H0QVT9</accession>
<keyword evidence="1" id="KW-1133">Transmembrane helix</keyword>
<proteinExistence type="predicted"/>
<protein>
    <submittedName>
        <fullName evidence="2">Uncharacterized protein</fullName>
    </submittedName>
</protein>
<feature type="transmembrane region" description="Helical" evidence="1">
    <location>
        <begin position="12"/>
        <end position="31"/>
    </location>
</feature>
<dbReference type="AlphaFoldDB" id="A0A2H0QVT9"/>
<dbReference type="EMBL" id="PCXL01000011">
    <property type="protein sequence ID" value="PIR38399.1"/>
    <property type="molecule type" value="Genomic_DNA"/>
</dbReference>
<gene>
    <name evidence="2" type="ORF">COV34_02215</name>
</gene>
<dbReference type="Proteomes" id="UP000231333">
    <property type="component" value="Unassembled WGS sequence"/>
</dbReference>
<feature type="transmembrane region" description="Helical" evidence="1">
    <location>
        <begin position="51"/>
        <end position="71"/>
    </location>
</feature>
<sequence>MNNSQKGFIKTIFLTVIGLALLNIFLGIDLVDYLSKERLLEFWNESIAGPLSYLWNEVVIGIIWNFIKGLFS</sequence>
<evidence type="ECO:0000313" key="2">
    <source>
        <dbReference type="EMBL" id="PIR38399.1"/>
    </source>
</evidence>
<keyword evidence="1" id="KW-0812">Transmembrane</keyword>
<organism evidence="2 3">
    <name type="scientific">Candidatus Zambryskibacteria bacterium CG10_big_fil_rev_8_21_14_0_10_42_12</name>
    <dbReference type="NCBI Taxonomy" id="1975115"/>
    <lineage>
        <taxon>Bacteria</taxon>
        <taxon>Candidatus Zambryskiibacteriota</taxon>
    </lineage>
</organism>
<evidence type="ECO:0000256" key="1">
    <source>
        <dbReference type="SAM" id="Phobius"/>
    </source>
</evidence>
<evidence type="ECO:0000313" key="3">
    <source>
        <dbReference type="Proteomes" id="UP000231333"/>
    </source>
</evidence>
<comment type="caution">
    <text evidence="2">The sequence shown here is derived from an EMBL/GenBank/DDBJ whole genome shotgun (WGS) entry which is preliminary data.</text>
</comment>
<reference evidence="2 3" key="1">
    <citation type="submission" date="2017-09" db="EMBL/GenBank/DDBJ databases">
        <title>Depth-based differentiation of microbial function through sediment-hosted aquifers and enrichment of novel symbionts in the deep terrestrial subsurface.</title>
        <authorList>
            <person name="Probst A.J."/>
            <person name="Ladd B."/>
            <person name="Jarett J.K."/>
            <person name="Geller-Mcgrath D.E."/>
            <person name="Sieber C.M."/>
            <person name="Emerson J.B."/>
            <person name="Anantharaman K."/>
            <person name="Thomas B.C."/>
            <person name="Malmstrom R."/>
            <person name="Stieglmeier M."/>
            <person name="Klingl A."/>
            <person name="Woyke T."/>
            <person name="Ryan C.M."/>
            <person name="Banfield J.F."/>
        </authorList>
    </citation>
    <scope>NUCLEOTIDE SEQUENCE [LARGE SCALE GENOMIC DNA]</scope>
    <source>
        <strain evidence="2">CG10_big_fil_rev_8_21_14_0_10_42_12</strain>
    </source>
</reference>
<name>A0A2H0QVT9_9BACT</name>
<keyword evidence="1" id="KW-0472">Membrane</keyword>